<accession>A0A8U0HXN9</accession>
<gene>
    <name evidence="2" type="ORF">M0R89_07250</name>
</gene>
<dbReference type="Gene3D" id="3.40.50.620">
    <property type="entry name" value="HUPs"/>
    <property type="match status" value="1"/>
</dbReference>
<proteinExistence type="predicted"/>
<feature type="domain" description="Diphthamide synthase" evidence="1">
    <location>
        <begin position="11"/>
        <end position="223"/>
    </location>
</feature>
<evidence type="ECO:0000259" key="1">
    <source>
        <dbReference type="Pfam" id="PF01902"/>
    </source>
</evidence>
<dbReference type="InterPro" id="IPR014729">
    <property type="entry name" value="Rossmann-like_a/b/a_fold"/>
</dbReference>
<dbReference type="Pfam" id="PF01902">
    <property type="entry name" value="Diphthami_syn_2"/>
    <property type="match status" value="1"/>
</dbReference>
<reference evidence="2 3" key="1">
    <citation type="submission" date="2022-04" db="EMBL/GenBank/DDBJ databases">
        <title>Diverse halophilic archaea isolated from saline environments.</title>
        <authorList>
            <person name="Cui H.-L."/>
        </authorList>
    </citation>
    <scope>NUCLEOTIDE SEQUENCE [LARGE SCALE GENOMIC DNA]</scope>
    <source>
        <strain evidence="2 3">XZYJT49</strain>
    </source>
</reference>
<keyword evidence="2" id="KW-0378">Hydrolase</keyword>
<name>A0A8U0HXN9_9EURY</name>
<protein>
    <submittedName>
        <fullName evidence="2">Adenine nucleotide alpha hydrolase</fullName>
    </submittedName>
</protein>
<sequence length="247" mass="27384">MATADAPVTVLSWSGGKDASYALWKMGASESSENEGGSSDADPRAEVVELLTTVSDATGRTSMHGVRRDLYERQAAALGLPIRFVRLPEDASNDEYERVMEETTADYERRGVERIAFADLYLEDVRAYRERRLADAEIEGYWPIWGRDTEEVAREFADAFAATVVAVDDEALDASFAGRRFDADFLADLPDDVDPCGENGEFHTFVHDGPIFDRALSVRTGERVTKKFGHGDTTVHYCDVLAADPER</sequence>
<dbReference type="InterPro" id="IPR002761">
    <property type="entry name" value="Diphthami_syn_dom"/>
</dbReference>
<evidence type="ECO:0000313" key="3">
    <source>
        <dbReference type="Proteomes" id="UP000830729"/>
    </source>
</evidence>
<dbReference type="RefSeq" id="WP_248651887.1">
    <property type="nucleotide sequence ID" value="NZ_CP096659.1"/>
</dbReference>
<dbReference type="GO" id="GO:0016787">
    <property type="term" value="F:hydrolase activity"/>
    <property type="evidence" value="ECO:0007669"/>
    <property type="project" value="UniProtKB-KW"/>
</dbReference>
<dbReference type="GeneID" id="72184983"/>
<evidence type="ECO:0000313" key="2">
    <source>
        <dbReference type="EMBL" id="UPV75850.1"/>
    </source>
</evidence>
<dbReference type="Proteomes" id="UP000830729">
    <property type="component" value="Chromosome"/>
</dbReference>
<dbReference type="EMBL" id="CP096659">
    <property type="protein sequence ID" value="UPV75850.1"/>
    <property type="molecule type" value="Genomic_DNA"/>
</dbReference>
<dbReference type="KEGG" id="halx:M0R89_07250"/>
<dbReference type="AlphaFoldDB" id="A0A8U0HXN9"/>
<dbReference type="SUPFAM" id="SSF52402">
    <property type="entry name" value="Adenine nucleotide alpha hydrolases-like"/>
    <property type="match status" value="1"/>
</dbReference>
<dbReference type="Gene3D" id="3.90.1490.10">
    <property type="entry name" value="putative n-type atp pyrophosphatase, domain 2"/>
    <property type="match status" value="1"/>
</dbReference>
<keyword evidence="3" id="KW-1185">Reference proteome</keyword>
<organism evidence="2 3">
    <name type="scientific">Halorussus limi</name>
    <dbReference type="NCBI Taxonomy" id="2938695"/>
    <lineage>
        <taxon>Archaea</taxon>
        <taxon>Methanobacteriati</taxon>
        <taxon>Methanobacteriota</taxon>
        <taxon>Stenosarchaea group</taxon>
        <taxon>Halobacteria</taxon>
        <taxon>Halobacteriales</taxon>
        <taxon>Haladaptataceae</taxon>
        <taxon>Halorussus</taxon>
    </lineage>
</organism>